<dbReference type="HOGENOM" id="CLU_001106_0_0_5"/>
<feature type="transmembrane region" description="Helical" evidence="2">
    <location>
        <begin position="12"/>
        <end position="33"/>
    </location>
</feature>
<sequence>MYKTTVHKMRSLLQNTTALVGIRYWSVAAAIVMCPALSVQTARAEFVWTGTTGGWNSPAFWSSGSIPDSAGAEVTFNGMSDGITYYVGLDGGPYTVGTLNINNSVLGGYAFQNGTLTLNSGTTDDARIIVTRRNHTPIFQSTAVLNLASDVTVDTVGANAEMSVAGKIFGTHKLTKTGAGTVTLYGASAGSMFSDIDVTGGTLALLGAGDVGSTTLSVRNGTLQTDGAALASGATVNVGANGAFDVLIGNETIRELQQTGGTVSGRTGTTVNISGHYNQTDGTTGRNITLNAGTFTQKRGVIAKDTTVNVAGKTILSGGEINGVLNLSGDASVLQDSKTTVRGELSASAPATLTVKDTLAFDRATSRNVSYNLEGGVISAIADMLLSTGTISLLSGQSGTLAAAAGATLNIMTGFKAEDGSVLTLGSAADTGTVFLSFRNASRSGAAGQETHVAGGTVKIGSLLAGKTALGIDTNSTLPVRVAIAKDAVVDVNGFGTNLTALSGSGTVTNSAPNSAVITANGNVNSVFAGVIENGSGGLSLIKDGTGTLALTGDNTYTGGTDIKTGTLQIGDGGTTGSLAGDIHNSAALAFNRSGILTLAGAISGNGSLLQSGTGITILTGNSSAFTGETSVSKGTLQIAGKLGSSAGHIDAGTTSGATANLRVTGTDARWLIDGNLSIGGAGNGGLVIDQGGIVTNSFGDVKGVSGEPATAVVNGRGSRWDNRAALLAGVDGHGEVYVLNGATLTSTDGHIGRSLNGAAGEGLVVVSGTGSNWSNAGTLRVGDMGGKGTLRITNGGIVTNGDSFIGSMTNSTGSVIVEGSGSRWINTGDLNIGFGTPFNYGSGSVSITMGAVVEAGADGKGTVYLAKDGLFPGFGSTGTLSIGADSNDAAKAAVAGRLKAGLLEFGKGTATLRFNHTDSNYVFDTRMKSGNTGSINQIAGTTVLTADNTDFRGMTTVSGGKLIVQGTLGGSAAVTGGTLQFGGGAQSTINSLSGDLNVSGAGSKLAIAGSSSLWVSNTIDLQDQTQLAINAGAGQPSLESDRMRIGNGVAFNLSGIQNESQLEKVLISTRNGISGDFSAVTIGGFNGTVDYMTVHTRKSDDETKYLASYGLSWTAGNNLAHGTFTLANATDHFTVGTALADQVMNVVSGWDGTSLTKAGDGTLLLTGTNTYSGGTTIQGGVLQLGNGGITGSVLGDITNNAALAFNRSDSFAFSNVISGTGRVEQRGSGTLILSGINTYTGGTSIAGGILQVSADNNLGAGLGGLTFSGGTLATTAGFDSARAIGLTGNGTFDIAAGTEFGLTGVITGTGDLIKSGAGTLRLENGGNAYGNTLVQSGILTGDAGSLSGHIGNAATMIFDQNVAGTFAGNIAGLDGVEGRMEKRGAGTLTLAGTSVLDWTIAGGELITAADRFGGNAEIASGTSLHFDGSHAGHYAGVLSGSGRFALDGTGTVLLTGDSSGFTGTTTLNAGTLLVGNANGTGHLGGSLDVLAGARLGGSGTIGSGTGSLVRVASGATIAPGNSIDTLTIDGNLTFEAGSTLEAEINPALESDLITVTGQANINGGTVYALKAGGVYLPESRWTIVTVVGGVTGVFNNLDQNMPFVDLALSYDRNHVYIDAKRNAVAFCDVAVTSNQCATGNGIESIGVGNTVYDLVASLTDETSARQAFDALSGEIHASAKTALIEDSRFIRNAANDRLRAAFGDAGASTAPVLAYVSQSDPVAVAATHSGPVFWTQAFGSWGSADSDGNARGMGRNTGGLLIGADTMLDYWRAGMLSGYSHSRIKGDTGSGSASSDNYHLGLYAGTNWSNVNFRSGIAYTYHNVDAGRFVAIPGLNEQLKADYSAGTFQTFSELGYDIRLKNGMRLEPFANLAHVSLHTNGLSETGGAAALNSPSSNTNMTFTTLGLRGEQIVTLGEMKATLRGMAGWRHAINGTVPEVVFAFSDGDNFTIAGVPLAKDSASIEAGLDIDVTSSVTLGLSYTGQYSASSRDHVFNANFEMKF</sequence>
<dbReference type="InterPro" id="IPR036709">
    <property type="entry name" value="Autotransporte_beta_dom_sf"/>
</dbReference>
<organism evidence="4 5">
    <name type="scientific">Brucella anthropi (strain ATCC 49188 / DSM 6882 / CCUG 24695 / JCM 21032 / LMG 3331 / NBRC 15819 / NCTC 12168 / Alc 37)</name>
    <name type="common">Ochrobactrum anthropi</name>
    <dbReference type="NCBI Taxonomy" id="439375"/>
    <lineage>
        <taxon>Bacteria</taxon>
        <taxon>Pseudomonadati</taxon>
        <taxon>Pseudomonadota</taxon>
        <taxon>Alphaproteobacteria</taxon>
        <taxon>Hyphomicrobiales</taxon>
        <taxon>Brucellaceae</taxon>
        <taxon>Brucella/Ochrobactrum group</taxon>
        <taxon>Brucella</taxon>
    </lineage>
</organism>
<keyword evidence="1" id="KW-0732">Signal</keyword>
<dbReference type="InterPro" id="IPR006315">
    <property type="entry name" value="OM_autotransptr_brl_dom"/>
</dbReference>
<evidence type="ECO:0000256" key="1">
    <source>
        <dbReference type="ARBA" id="ARBA00022729"/>
    </source>
</evidence>
<gene>
    <name evidence="4" type="ordered locus">Oant_4722</name>
</gene>
<keyword evidence="4" id="KW-0614">Plasmid</keyword>
<dbReference type="EMBL" id="CP000762">
    <property type="protein sequence ID" value="ABS17490.1"/>
    <property type="molecule type" value="Genomic_DNA"/>
</dbReference>
<dbReference type="InterPro" id="IPR005546">
    <property type="entry name" value="Autotransporte_beta"/>
</dbReference>
<evidence type="ECO:0000313" key="4">
    <source>
        <dbReference type="EMBL" id="ABS17490.1"/>
    </source>
</evidence>
<dbReference type="PROSITE" id="PS51208">
    <property type="entry name" value="AUTOTRANSPORTER"/>
    <property type="match status" value="1"/>
</dbReference>
<keyword evidence="2" id="KW-1133">Transmembrane helix</keyword>
<dbReference type="Pfam" id="PF03797">
    <property type="entry name" value="Autotransporter"/>
    <property type="match status" value="1"/>
</dbReference>
<dbReference type="InterPro" id="IPR013425">
    <property type="entry name" value="Autotrns_rpt"/>
</dbReference>
<accession>A6X8D6</accession>
<dbReference type="NCBIfam" id="TIGR04393">
    <property type="entry name" value="rpt_T5SS_PEPC"/>
    <property type="match status" value="4"/>
</dbReference>
<dbReference type="InterPro" id="IPR030895">
    <property type="entry name" value="T5SS_PEPC_rpt"/>
</dbReference>
<dbReference type="NCBIfam" id="TIGR01414">
    <property type="entry name" value="autotrans_barl"/>
    <property type="match status" value="1"/>
</dbReference>
<dbReference type="SUPFAM" id="SSF103515">
    <property type="entry name" value="Autotransporter"/>
    <property type="match status" value="1"/>
</dbReference>
<evidence type="ECO:0000256" key="2">
    <source>
        <dbReference type="SAM" id="Phobius"/>
    </source>
</evidence>
<geneLocation type="plasmid" evidence="4 5">
    <name>pOANT03</name>
</geneLocation>
<proteinExistence type="predicted"/>
<dbReference type="Gene3D" id="2.160.20.20">
    <property type="match status" value="2"/>
</dbReference>
<dbReference type="SUPFAM" id="SSF51126">
    <property type="entry name" value="Pectin lyase-like"/>
    <property type="match status" value="1"/>
</dbReference>
<dbReference type="RefSeq" id="WP_011983096.1">
    <property type="nucleotide sequence ID" value="NC_009671.1"/>
</dbReference>
<dbReference type="InterPro" id="IPR012332">
    <property type="entry name" value="Autotransporter_pectin_lyase_C"/>
</dbReference>
<evidence type="ECO:0000313" key="5">
    <source>
        <dbReference type="Proteomes" id="UP000002301"/>
    </source>
</evidence>
<dbReference type="GO" id="GO:0019867">
    <property type="term" value="C:outer membrane"/>
    <property type="evidence" value="ECO:0007669"/>
    <property type="project" value="InterPro"/>
</dbReference>
<keyword evidence="2" id="KW-0472">Membrane</keyword>
<dbReference type="Pfam" id="PF12951">
    <property type="entry name" value="PATR"/>
    <property type="match status" value="9"/>
</dbReference>
<evidence type="ECO:0000259" key="3">
    <source>
        <dbReference type="PROSITE" id="PS51208"/>
    </source>
</evidence>
<dbReference type="SMART" id="SM00869">
    <property type="entry name" value="Autotransporter"/>
    <property type="match status" value="1"/>
</dbReference>
<feature type="domain" description="Autotransporter" evidence="3">
    <location>
        <begin position="1727"/>
        <end position="2003"/>
    </location>
</feature>
<dbReference type="Proteomes" id="UP000002301">
    <property type="component" value="Plasmid pOANT03"/>
</dbReference>
<keyword evidence="5" id="KW-1185">Reference proteome</keyword>
<keyword evidence="2" id="KW-0812">Transmembrane</keyword>
<protein>
    <submittedName>
        <fullName evidence="4">Outer membrane autotransporter barrel domain protein</fullName>
    </submittedName>
</protein>
<dbReference type="KEGG" id="oan:Oant_4722"/>
<dbReference type="NCBIfam" id="TIGR02601">
    <property type="entry name" value="autotrns_rpt"/>
    <property type="match status" value="5"/>
</dbReference>
<name>A6X8D6_BRUA4</name>
<dbReference type="InterPro" id="IPR011050">
    <property type="entry name" value="Pectin_lyase_fold/virulence"/>
</dbReference>
<dbReference type="Gene3D" id="2.40.128.130">
    <property type="entry name" value="Autotransporter beta-domain"/>
    <property type="match status" value="1"/>
</dbReference>
<reference evidence="4 5" key="1">
    <citation type="journal article" date="2011" name="J. Bacteriol.">
        <title>Genome of Ochrobactrum anthropi ATCC 49188 T, a versatile opportunistic pathogen and symbiont of several eukaryotic hosts.</title>
        <authorList>
            <person name="Chain P.S."/>
            <person name="Lang D.M."/>
            <person name="Comerci D.J."/>
            <person name="Malfatti S.A."/>
            <person name="Vergez L.M."/>
            <person name="Shin M."/>
            <person name="Ugalde R.A."/>
            <person name="Garcia E."/>
            <person name="Tolmasky M.E."/>
        </authorList>
    </citation>
    <scope>NUCLEOTIDE SEQUENCE [LARGE SCALE GENOMIC DNA]</scope>
    <source>
        <strain evidence="5">ATCC 49188 / DSM 6882 / CCUG 24695 / JCM 21032 / LMG 3331 / NBRC 15819 / NCTC 12168 / Alc 37</strain>
    </source>
</reference>